<feature type="compositionally biased region" description="Low complexity" evidence="8">
    <location>
        <begin position="18"/>
        <end position="41"/>
    </location>
</feature>
<dbReference type="CDD" id="cd18787">
    <property type="entry name" value="SF2_C_DEAD"/>
    <property type="match status" value="1"/>
</dbReference>
<evidence type="ECO:0000259" key="9">
    <source>
        <dbReference type="PROSITE" id="PS51192"/>
    </source>
</evidence>
<feature type="region of interest" description="Disordered" evidence="8">
    <location>
        <begin position="1"/>
        <end position="41"/>
    </location>
</feature>
<feature type="domain" description="Helicase C-terminal" evidence="10">
    <location>
        <begin position="319"/>
        <end position="465"/>
    </location>
</feature>
<dbReference type="Pfam" id="PF00271">
    <property type="entry name" value="Helicase_C"/>
    <property type="match status" value="1"/>
</dbReference>
<evidence type="ECO:0000256" key="4">
    <source>
        <dbReference type="ARBA" id="ARBA00022806"/>
    </source>
</evidence>
<dbReference type="InterPro" id="IPR001650">
    <property type="entry name" value="Helicase_C-like"/>
</dbReference>
<dbReference type="InterPro" id="IPR044742">
    <property type="entry name" value="DEAD/DEAH_RhlB"/>
</dbReference>
<dbReference type="PANTHER" id="PTHR47963">
    <property type="entry name" value="DEAD-BOX ATP-DEPENDENT RNA HELICASE 47, MITOCHONDRIAL"/>
    <property type="match status" value="1"/>
</dbReference>
<dbReference type="Pfam" id="PF00270">
    <property type="entry name" value="DEAD"/>
    <property type="match status" value="1"/>
</dbReference>
<dbReference type="InterPro" id="IPR014001">
    <property type="entry name" value="Helicase_ATP-bd"/>
</dbReference>
<dbReference type="SMART" id="SM00487">
    <property type="entry name" value="DEXDc"/>
    <property type="match status" value="1"/>
</dbReference>
<evidence type="ECO:0000256" key="5">
    <source>
        <dbReference type="ARBA" id="ARBA00022840"/>
    </source>
</evidence>
<evidence type="ECO:0000259" key="11">
    <source>
        <dbReference type="PROSITE" id="PS51195"/>
    </source>
</evidence>
<dbReference type="InterPro" id="IPR014014">
    <property type="entry name" value="RNA_helicase_DEAD_Q_motif"/>
</dbReference>
<feature type="compositionally biased region" description="Gly residues" evidence="8">
    <location>
        <begin position="530"/>
        <end position="555"/>
    </location>
</feature>
<keyword evidence="13" id="KW-1185">Reference proteome</keyword>
<keyword evidence="2 7" id="KW-0547">Nucleotide-binding</keyword>
<dbReference type="PROSITE" id="PS51194">
    <property type="entry name" value="HELICASE_CTER"/>
    <property type="match status" value="1"/>
</dbReference>
<dbReference type="PANTHER" id="PTHR47963:SF8">
    <property type="entry name" value="ATP-DEPENDENT RNA HELICASE DEAD"/>
    <property type="match status" value="1"/>
</dbReference>
<reference evidence="12 13" key="1">
    <citation type="submission" date="2018-11" db="EMBL/GenBank/DDBJ databases">
        <title>Genomes From Bacteria Associated with the Canine Oral Cavity: a Test Case for Automated Genome-Based Taxonomic Assignment.</title>
        <authorList>
            <person name="Coil D.A."/>
            <person name="Jospin G."/>
            <person name="Darling A.E."/>
            <person name="Wallis C."/>
            <person name="Davis I.J."/>
            <person name="Harris S."/>
            <person name="Eisen J.A."/>
            <person name="Holcombe L.J."/>
            <person name="O'Flynn C."/>
        </authorList>
    </citation>
    <scope>NUCLEOTIDE SEQUENCE [LARGE SCALE GENOMIC DNA]</scope>
    <source>
        <strain evidence="12 13">OH770</strain>
    </source>
</reference>
<dbReference type="GO" id="GO:0016787">
    <property type="term" value="F:hydrolase activity"/>
    <property type="evidence" value="ECO:0007669"/>
    <property type="project" value="UniProtKB-KW"/>
</dbReference>
<evidence type="ECO:0000256" key="8">
    <source>
        <dbReference type="SAM" id="MobiDB-lite"/>
    </source>
</evidence>
<evidence type="ECO:0000313" key="12">
    <source>
        <dbReference type="EMBL" id="RRC95231.1"/>
    </source>
</evidence>
<organism evidence="12 13">
    <name type="scientific">Schaalia canis</name>
    <dbReference type="NCBI Taxonomy" id="100469"/>
    <lineage>
        <taxon>Bacteria</taxon>
        <taxon>Bacillati</taxon>
        <taxon>Actinomycetota</taxon>
        <taxon>Actinomycetes</taxon>
        <taxon>Actinomycetales</taxon>
        <taxon>Actinomycetaceae</taxon>
        <taxon>Schaalia</taxon>
    </lineage>
</organism>
<dbReference type="EMBL" id="RQZF01000005">
    <property type="protein sequence ID" value="RRC95231.1"/>
    <property type="molecule type" value="Genomic_DNA"/>
</dbReference>
<dbReference type="InterPro" id="IPR050547">
    <property type="entry name" value="DEAD_box_RNA_helicases"/>
</dbReference>
<feature type="domain" description="Helicase ATP-binding" evidence="9">
    <location>
        <begin position="110"/>
        <end position="290"/>
    </location>
</feature>
<dbReference type="AlphaFoldDB" id="A0A3P1SD50"/>
<protein>
    <recommendedName>
        <fullName evidence="1">RNA helicase</fullName>
        <ecNumber evidence="1">3.6.4.13</ecNumber>
    </recommendedName>
</protein>
<evidence type="ECO:0000256" key="7">
    <source>
        <dbReference type="RuleBase" id="RU000492"/>
    </source>
</evidence>
<dbReference type="GO" id="GO:0005829">
    <property type="term" value="C:cytosol"/>
    <property type="evidence" value="ECO:0007669"/>
    <property type="project" value="TreeGrafter"/>
</dbReference>
<dbReference type="GO" id="GO:0009409">
    <property type="term" value="P:response to cold"/>
    <property type="evidence" value="ECO:0007669"/>
    <property type="project" value="TreeGrafter"/>
</dbReference>
<dbReference type="OrthoDB" id="9805696at2"/>
<evidence type="ECO:0000259" key="10">
    <source>
        <dbReference type="PROSITE" id="PS51194"/>
    </source>
</evidence>
<feature type="domain" description="DEAD-box RNA helicase Q" evidence="11">
    <location>
        <begin position="79"/>
        <end position="107"/>
    </location>
</feature>
<evidence type="ECO:0000256" key="6">
    <source>
        <dbReference type="PROSITE-ProRule" id="PRU00552"/>
    </source>
</evidence>
<feature type="region of interest" description="Disordered" evidence="8">
    <location>
        <begin position="493"/>
        <end position="632"/>
    </location>
</feature>
<comment type="similarity">
    <text evidence="7">Belongs to the DEAD box helicase family.</text>
</comment>
<feature type="compositionally biased region" description="Gly residues" evidence="8">
    <location>
        <begin position="512"/>
        <end position="524"/>
    </location>
</feature>
<dbReference type="SMART" id="SM00490">
    <property type="entry name" value="HELICc"/>
    <property type="match status" value="1"/>
</dbReference>
<evidence type="ECO:0000256" key="1">
    <source>
        <dbReference type="ARBA" id="ARBA00012552"/>
    </source>
</evidence>
<evidence type="ECO:0000256" key="2">
    <source>
        <dbReference type="ARBA" id="ARBA00022741"/>
    </source>
</evidence>
<evidence type="ECO:0000256" key="3">
    <source>
        <dbReference type="ARBA" id="ARBA00022801"/>
    </source>
</evidence>
<dbReference type="SUPFAM" id="SSF52540">
    <property type="entry name" value="P-loop containing nucleoside triphosphate hydrolases"/>
    <property type="match status" value="1"/>
</dbReference>
<feature type="compositionally biased region" description="Low complexity" evidence="8">
    <location>
        <begin position="606"/>
        <end position="617"/>
    </location>
</feature>
<dbReference type="CDD" id="cd00268">
    <property type="entry name" value="DEADc"/>
    <property type="match status" value="1"/>
</dbReference>
<dbReference type="RefSeq" id="WP_124870248.1">
    <property type="nucleotide sequence ID" value="NZ_RQZF01000005.1"/>
</dbReference>
<sequence length="632" mass="66660">MTTENAARPGAPAPEAAPLPDSASFPENEATAAASSPETAPPVEYSAAVVRLGDIVAPAPEVEVDADITNSGEEDLNQKTFADFGVTDPIVDALEERGIVHPFPIQALTLPVALDRHDIIGQAKTGTGKTLGFGIPVLEDVIAPDEEGYEDLLNPNKPQALIILPTRELTKQVGDDLRAAAKYLNLRILDVYGGVAFEPQIEALERGVDIVVGTPGRLIDLLRRGHLHLSGAETVVLDEADEMLDLGFLPDVEVLLSRTPANRHTMLFSATMPGPVIALARKFMEQPTHIRAQDPTDQGATVKSVKQVIYRVHAMNKGEVVSRILQARGRGKTVVFCRTKRTAARLGEELTANGFAVGALHGDLGQGAREQALRAFRKGKVDVLVATDVAARGIDVDDVTHVINYQCPEDEKTYIHRIGRTGRAGNSGTAVTFVDWDDVPRWGLISKALGLGVTDPLETYHTSPHLFTDLDIPSDVTSRLPRAKRTREGLAAEVLEDLGETGTRHRSAGRGRSAGGRTAGGRSGGSRAVGRGGRSGGRGSAGGGSAARGGRGAEGAGERGDAGAAKRAGGGRSGHRTDAEHRISSRRGRGANAQTMGDQQGAAPQGSAGKTSGASGAPRRRRRISKVRTSED</sequence>
<dbReference type="PROSITE" id="PS51195">
    <property type="entry name" value="Q_MOTIF"/>
    <property type="match status" value="1"/>
</dbReference>
<dbReference type="GO" id="GO:0003724">
    <property type="term" value="F:RNA helicase activity"/>
    <property type="evidence" value="ECO:0007669"/>
    <property type="project" value="UniProtKB-EC"/>
</dbReference>
<dbReference type="PROSITE" id="PS00039">
    <property type="entry name" value="DEAD_ATP_HELICASE"/>
    <property type="match status" value="1"/>
</dbReference>
<dbReference type="GO" id="GO:0005840">
    <property type="term" value="C:ribosome"/>
    <property type="evidence" value="ECO:0007669"/>
    <property type="project" value="TreeGrafter"/>
</dbReference>
<keyword evidence="4 7" id="KW-0347">Helicase</keyword>
<keyword evidence="3 7" id="KW-0378">Hydrolase</keyword>
<accession>A0A3P1SD50</accession>
<dbReference type="Proteomes" id="UP000280444">
    <property type="component" value="Unassembled WGS sequence"/>
</dbReference>
<dbReference type="InterPro" id="IPR011545">
    <property type="entry name" value="DEAD/DEAH_box_helicase_dom"/>
</dbReference>
<name>A0A3P1SD50_9ACTO</name>
<dbReference type="PROSITE" id="PS51192">
    <property type="entry name" value="HELICASE_ATP_BIND_1"/>
    <property type="match status" value="1"/>
</dbReference>
<dbReference type="GO" id="GO:0033592">
    <property type="term" value="F:RNA strand annealing activity"/>
    <property type="evidence" value="ECO:0007669"/>
    <property type="project" value="TreeGrafter"/>
</dbReference>
<proteinExistence type="inferred from homology"/>
<comment type="caution">
    <text evidence="12">The sequence shown here is derived from an EMBL/GenBank/DDBJ whole genome shotgun (WGS) entry which is preliminary data.</text>
</comment>
<dbReference type="InterPro" id="IPR027417">
    <property type="entry name" value="P-loop_NTPase"/>
</dbReference>
<dbReference type="EC" id="3.6.4.13" evidence="1"/>
<dbReference type="Gene3D" id="3.40.50.300">
    <property type="entry name" value="P-loop containing nucleotide triphosphate hydrolases"/>
    <property type="match status" value="2"/>
</dbReference>
<keyword evidence="5 7" id="KW-0067">ATP-binding</keyword>
<feature type="compositionally biased region" description="Low complexity" evidence="8">
    <location>
        <begin position="1"/>
        <end position="10"/>
    </location>
</feature>
<dbReference type="InterPro" id="IPR000629">
    <property type="entry name" value="RNA-helicase_DEAD-box_CS"/>
</dbReference>
<dbReference type="GO" id="GO:0005524">
    <property type="term" value="F:ATP binding"/>
    <property type="evidence" value="ECO:0007669"/>
    <property type="project" value="UniProtKB-KW"/>
</dbReference>
<feature type="short sequence motif" description="Q motif" evidence="6">
    <location>
        <begin position="79"/>
        <end position="107"/>
    </location>
</feature>
<gene>
    <name evidence="12" type="ORF">EII11_06245</name>
</gene>
<evidence type="ECO:0000313" key="13">
    <source>
        <dbReference type="Proteomes" id="UP000280444"/>
    </source>
</evidence>